<keyword evidence="4" id="KW-1185">Reference proteome</keyword>
<dbReference type="EMBL" id="WBSM01000021">
    <property type="protein sequence ID" value="KAB8286598.1"/>
    <property type="molecule type" value="Genomic_DNA"/>
</dbReference>
<evidence type="ECO:0000313" key="2">
    <source>
        <dbReference type="EMBL" id="NEG72857.1"/>
    </source>
</evidence>
<gene>
    <name evidence="1" type="ORF">DSM100688_2262</name>
    <name evidence="2" type="ORF">GFD24_11720</name>
</gene>
<evidence type="ECO:0000313" key="4">
    <source>
        <dbReference type="Proteomes" id="UP000482084"/>
    </source>
</evidence>
<sequence length="73" mass="8299">MTDRLAVLEKKNRGILITLNEVQVSRIDGIRALATAIQYLIRERRNVAFVFAGLPSMVEDVINDNVLTFLRRA</sequence>
<evidence type="ECO:0000313" key="1">
    <source>
        <dbReference type="EMBL" id="KAB8286598.1"/>
    </source>
</evidence>
<proteinExistence type="predicted"/>
<reference evidence="2 3" key="1">
    <citation type="submission" date="2019-10" db="EMBL/GenBank/DDBJ databases">
        <title>Bifidobacterium from non-human primates.</title>
        <authorList>
            <person name="Modesto M."/>
        </authorList>
    </citation>
    <scope>NUCLEOTIDE SEQUENCE [LARGE SCALE GENOMIC DNA]</scope>
    <source>
        <strain evidence="2 3">TREM</strain>
    </source>
</reference>
<dbReference type="RefSeq" id="WP_152359253.1">
    <property type="nucleotide sequence ID" value="NZ_WBSM01000021.1"/>
</dbReference>
<comment type="caution">
    <text evidence="1">The sequence shown here is derived from an EMBL/GenBank/DDBJ whole genome shotgun (WGS) entry which is preliminary data.</text>
</comment>
<organism evidence="1 4">
    <name type="scientific">Bifidobacterium ramosum</name>
    <dbReference type="NCBI Taxonomy" id="1798158"/>
    <lineage>
        <taxon>Bacteria</taxon>
        <taxon>Bacillati</taxon>
        <taxon>Actinomycetota</taxon>
        <taxon>Actinomycetes</taxon>
        <taxon>Bifidobacteriales</taxon>
        <taxon>Bifidobacteriaceae</taxon>
        <taxon>Bifidobacterium</taxon>
    </lineage>
</organism>
<name>A0A6L4WWS0_9BIFI</name>
<reference evidence="1 4" key="2">
    <citation type="submission" date="2019-10" db="EMBL/GenBank/DDBJ databases">
        <title>Characterization of the phylogenetic diversity of two novel species belonging to the genus Bifidobacterium: Bifidobacterium cebidarum sp. nov. and Bifidobacterium leontopitheci sp. nov.</title>
        <authorList>
            <person name="Lugli G.A."/>
            <person name="Duranti S."/>
            <person name="Milani C."/>
            <person name="Turroni F."/>
            <person name="Ventura M."/>
        </authorList>
    </citation>
    <scope>NUCLEOTIDE SEQUENCE [LARGE SCALE GENOMIC DNA]</scope>
    <source>
        <strain evidence="1 4">DSM 100688</strain>
    </source>
</reference>
<dbReference type="EMBL" id="WHZX01000022">
    <property type="protein sequence ID" value="NEG72857.1"/>
    <property type="molecule type" value="Genomic_DNA"/>
</dbReference>
<dbReference type="Proteomes" id="UP000482084">
    <property type="component" value="Unassembled WGS sequence"/>
</dbReference>
<protein>
    <submittedName>
        <fullName evidence="1">AAA ATPase</fullName>
    </submittedName>
</protein>
<accession>A0A6L4WWS0</accession>
<dbReference type="Proteomes" id="UP000469943">
    <property type="component" value="Unassembled WGS sequence"/>
</dbReference>
<dbReference type="OrthoDB" id="2020141at2"/>
<dbReference type="AlphaFoldDB" id="A0A6L4WWS0"/>
<evidence type="ECO:0000313" key="3">
    <source>
        <dbReference type="Proteomes" id="UP000469943"/>
    </source>
</evidence>